<dbReference type="EMBL" id="JANRMS010004353">
    <property type="protein sequence ID" value="KAJ3509484.1"/>
    <property type="molecule type" value="Genomic_DNA"/>
</dbReference>
<keyword evidence="2" id="KW-1185">Reference proteome</keyword>
<organism evidence="1 2">
    <name type="scientific">Fusarium decemcellulare</name>
    <dbReference type="NCBI Taxonomy" id="57161"/>
    <lineage>
        <taxon>Eukaryota</taxon>
        <taxon>Fungi</taxon>
        <taxon>Dikarya</taxon>
        <taxon>Ascomycota</taxon>
        <taxon>Pezizomycotina</taxon>
        <taxon>Sordariomycetes</taxon>
        <taxon>Hypocreomycetidae</taxon>
        <taxon>Hypocreales</taxon>
        <taxon>Nectriaceae</taxon>
        <taxon>Fusarium</taxon>
        <taxon>Fusarium decemcellulare species complex</taxon>
    </lineage>
</organism>
<evidence type="ECO:0000313" key="2">
    <source>
        <dbReference type="Proteomes" id="UP001148629"/>
    </source>
</evidence>
<comment type="caution">
    <text evidence="1">The sequence shown here is derived from an EMBL/GenBank/DDBJ whole genome shotgun (WGS) entry which is preliminary data.</text>
</comment>
<accession>A0ACC1RCE5</accession>
<dbReference type="Proteomes" id="UP001148629">
    <property type="component" value="Unassembled WGS sequence"/>
</dbReference>
<name>A0ACC1RCE5_9HYPO</name>
<reference evidence="1" key="1">
    <citation type="submission" date="2022-08" db="EMBL/GenBank/DDBJ databases">
        <title>Genome Sequence of Fusarium decemcellulare.</title>
        <authorList>
            <person name="Buettner E."/>
        </authorList>
    </citation>
    <scope>NUCLEOTIDE SEQUENCE</scope>
    <source>
        <strain evidence="1">Babe19</strain>
    </source>
</reference>
<evidence type="ECO:0000313" key="1">
    <source>
        <dbReference type="EMBL" id="KAJ3509484.1"/>
    </source>
</evidence>
<protein>
    <submittedName>
        <fullName evidence="1">Uncharacterized protein</fullName>
    </submittedName>
</protein>
<sequence length="225" mass="25035">MSKFEERRFNMLNGSSLPTSRMSNSTPSTPLEPISHRRSSLLVSRSRRAGTEEPEDGRKSSLMLRTRRAGTEEPDEGRRTSLFVRNRRGTVGDEDDDMKFRSPSRANTDLNTIRTATHDQGSQPQASDTTSAIPRRRFASSNLSVSRLATPSTNTATPPRRYLERSTQQDHNGNSVADKLAEDRGQRYMSMGQTTLVNRTGSMIRRPNRDSIASANPSTAAGGYR</sequence>
<gene>
    <name evidence="1" type="ORF">NM208_g15662</name>
</gene>
<proteinExistence type="predicted"/>